<dbReference type="CDD" id="cd02440">
    <property type="entry name" value="AdoMet_MTases"/>
    <property type="match status" value="1"/>
</dbReference>
<dbReference type="AlphaFoldDB" id="A0A8H7SR48"/>
<accession>A0A8H7SR48</accession>
<dbReference type="Proteomes" id="UP000613177">
    <property type="component" value="Unassembled WGS sequence"/>
</dbReference>
<gene>
    <name evidence="2" type="ORF">INT48_006177</name>
</gene>
<keyword evidence="3" id="KW-1185">Reference proteome</keyword>
<protein>
    <recommendedName>
        <fullName evidence="1">Methyltransferase type 11 domain-containing protein</fullName>
    </recommendedName>
</protein>
<proteinExistence type="predicted"/>
<dbReference type="SUPFAM" id="SSF53335">
    <property type="entry name" value="S-adenosyl-L-methionine-dependent methyltransferases"/>
    <property type="match status" value="1"/>
</dbReference>
<dbReference type="Gene3D" id="3.40.50.150">
    <property type="entry name" value="Vaccinia Virus protein VP39"/>
    <property type="match status" value="1"/>
</dbReference>
<dbReference type="PANTHER" id="PTHR43861">
    <property type="entry name" value="TRANS-ACONITATE 2-METHYLTRANSFERASE-RELATED"/>
    <property type="match status" value="1"/>
</dbReference>
<reference evidence="2" key="1">
    <citation type="submission" date="2021-01" db="EMBL/GenBank/DDBJ databases">
        <title>Metabolic potential, ecology and presence of endohyphal bacteria is reflected in genomic diversity of Mucoromycotina.</title>
        <authorList>
            <person name="Muszewska A."/>
            <person name="Okrasinska A."/>
            <person name="Steczkiewicz K."/>
            <person name="Drgas O."/>
            <person name="Orlowska M."/>
            <person name="Perlinska-Lenart U."/>
            <person name="Aleksandrzak-Piekarczyk T."/>
            <person name="Szatraj K."/>
            <person name="Zielenkiewicz U."/>
            <person name="Pilsyk S."/>
            <person name="Malc E."/>
            <person name="Mieczkowski P."/>
            <person name="Kruszewska J.S."/>
            <person name="Biernat P."/>
            <person name="Pawlowska J."/>
        </authorList>
    </citation>
    <scope>NUCLEOTIDE SEQUENCE</scope>
    <source>
        <strain evidence="2">WA0000018081</strain>
    </source>
</reference>
<dbReference type="InterPro" id="IPR029063">
    <property type="entry name" value="SAM-dependent_MTases_sf"/>
</dbReference>
<dbReference type="EMBL" id="JAEPRE010000095">
    <property type="protein sequence ID" value="KAG2232923.1"/>
    <property type="molecule type" value="Genomic_DNA"/>
</dbReference>
<name>A0A8H7SR48_9FUNG</name>
<evidence type="ECO:0000313" key="3">
    <source>
        <dbReference type="Proteomes" id="UP000613177"/>
    </source>
</evidence>
<sequence>MTDNWSASNYVKHASFVPKLGNIILDLLDAQPTEHVLDFGCGDGVLTKELATRCKSVIGVDSSRRMITSANQDKPENTSYMTVDGYDLDTWFNQTQNSNYFDAVFSSATLHWLKRDPVKIIRNIRYVLKPQGRFVTEFGGFMNCGGKAYKNYLIKVGQMTNLIIEIQTGLISALNRRGLNGQSYSPWFFPSAEYYSKLLTENGFQVVQAELCPRITELNTDIVGWIEMFGFDFLKDIPVEEHKQVALEVQEHLRPSYQREDGKWCIMYNRLRIIAIKK</sequence>
<comment type="caution">
    <text evidence="2">The sequence shown here is derived from an EMBL/GenBank/DDBJ whole genome shotgun (WGS) entry which is preliminary data.</text>
</comment>
<evidence type="ECO:0000259" key="1">
    <source>
        <dbReference type="Pfam" id="PF08241"/>
    </source>
</evidence>
<evidence type="ECO:0000313" key="2">
    <source>
        <dbReference type="EMBL" id="KAG2232923.1"/>
    </source>
</evidence>
<dbReference type="GO" id="GO:0008757">
    <property type="term" value="F:S-adenosylmethionine-dependent methyltransferase activity"/>
    <property type="evidence" value="ECO:0007669"/>
    <property type="project" value="InterPro"/>
</dbReference>
<organism evidence="2 3">
    <name type="scientific">Thamnidium elegans</name>
    <dbReference type="NCBI Taxonomy" id="101142"/>
    <lineage>
        <taxon>Eukaryota</taxon>
        <taxon>Fungi</taxon>
        <taxon>Fungi incertae sedis</taxon>
        <taxon>Mucoromycota</taxon>
        <taxon>Mucoromycotina</taxon>
        <taxon>Mucoromycetes</taxon>
        <taxon>Mucorales</taxon>
        <taxon>Mucorineae</taxon>
        <taxon>Mucoraceae</taxon>
        <taxon>Thamnidium</taxon>
    </lineage>
</organism>
<dbReference type="InterPro" id="IPR013216">
    <property type="entry name" value="Methyltransf_11"/>
</dbReference>
<dbReference type="Pfam" id="PF08241">
    <property type="entry name" value="Methyltransf_11"/>
    <property type="match status" value="1"/>
</dbReference>
<feature type="domain" description="Methyltransferase type 11" evidence="1">
    <location>
        <begin position="37"/>
        <end position="135"/>
    </location>
</feature>
<dbReference type="PANTHER" id="PTHR43861:SF1">
    <property type="entry name" value="TRANS-ACONITATE 2-METHYLTRANSFERASE"/>
    <property type="match status" value="1"/>
</dbReference>